<protein>
    <submittedName>
        <fullName evidence="2">Uncharacterized protein</fullName>
    </submittedName>
</protein>
<gene>
    <name evidence="2" type="ORF">pdam_00018044</name>
</gene>
<keyword evidence="3" id="KW-1185">Reference proteome</keyword>
<organism evidence="2 3">
    <name type="scientific">Pocillopora damicornis</name>
    <name type="common">Cauliflower coral</name>
    <name type="synonym">Millepora damicornis</name>
    <dbReference type="NCBI Taxonomy" id="46731"/>
    <lineage>
        <taxon>Eukaryota</taxon>
        <taxon>Metazoa</taxon>
        <taxon>Cnidaria</taxon>
        <taxon>Anthozoa</taxon>
        <taxon>Hexacorallia</taxon>
        <taxon>Scleractinia</taxon>
        <taxon>Astrocoeniina</taxon>
        <taxon>Pocilloporidae</taxon>
        <taxon>Pocillopora</taxon>
    </lineage>
</organism>
<keyword evidence="1" id="KW-0472">Membrane</keyword>
<reference evidence="2 3" key="1">
    <citation type="journal article" date="2018" name="Sci. Rep.">
        <title>Comparative analysis of the Pocillopora damicornis genome highlights role of immune system in coral evolution.</title>
        <authorList>
            <person name="Cunning R."/>
            <person name="Bay R.A."/>
            <person name="Gillette P."/>
            <person name="Baker A.C."/>
            <person name="Traylor-Knowles N."/>
        </authorList>
    </citation>
    <scope>NUCLEOTIDE SEQUENCE [LARGE SCALE GENOMIC DNA]</scope>
    <source>
        <strain evidence="2">RSMAS</strain>
        <tissue evidence="2">Whole animal</tissue>
    </source>
</reference>
<name>A0A3M6TBW7_POCDA</name>
<comment type="caution">
    <text evidence="2">The sequence shown here is derived from an EMBL/GenBank/DDBJ whole genome shotgun (WGS) entry which is preliminary data.</text>
</comment>
<sequence>MLSSKKEGYVNVDADISFLKMILEKGHNYRASEVPLAKLRPLLTEAPGKTRMDFTRSKLKIQSFISTWLFITFFALLCLWCCDRTSAVPIARVINDPSKPPKELIDKVDTELCFVSDHNLRMREFSFYL</sequence>
<proteinExistence type="predicted"/>
<dbReference type="Proteomes" id="UP000275408">
    <property type="component" value="Unassembled WGS sequence"/>
</dbReference>
<dbReference type="AlphaFoldDB" id="A0A3M6TBW7"/>
<evidence type="ECO:0000313" key="3">
    <source>
        <dbReference type="Proteomes" id="UP000275408"/>
    </source>
</evidence>
<evidence type="ECO:0000256" key="1">
    <source>
        <dbReference type="SAM" id="Phobius"/>
    </source>
</evidence>
<feature type="transmembrane region" description="Helical" evidence="1">
    <location>
        <begin position="61"/>
        <end position="82"/>
    </location>
</feature>
<dbReference type="EMBL" id="RCHS01003931">
    <property type="protein sequence ID" value="RMX38863.1"/>
    <property type="molecule type" value="Genomic_DNA"/>
</dbReference>
<evidence type="ECO:0000313" key="2">
    <source>
        <dbReference type="EMBL" id="RMX38863.1"/>
    </source>
</evidence>
<accession>A0A3M6TBW7</accession>
<keyword evidence="1" id="KW-1133">Transmembrane helix</keyword>
<keyword evidence="1" id="KW-0812">Transmembrane</keyword>